<proteinExistence type="predicted"/>
<dbReference type="Proteomes" id="UP001597362">
    <property type="component" value="Unassembled WGS sequence"/>
</dbReference>
<dbReference type="EMBL" id="JBHUHO010000032">
    <property type="protein sequence ID" value="MFD2116729.1"/>
    <property type="molecule type" value="Genomic_DNA"/>
</dbReference>
<dbReference type="RefSeq" id="WP_377773214.1">
    <property type="nucleotide sequence ID" value="NZ_JBHUHO010000032.1"/>
</dbReference>
<sequence>MAESCPSYFRPSFDLKSLNNASFVMYSEAQHVTLSSNGTALGDREDAYFNRDLFKFFSHQHTPSTMEAAGIGMAQGPDGIYIAWELFSEYADKGSLHVKEMIVSWEKY</sequence>
<gene>
    <name evidence="1" type="ORF">ACFSJH_13455</name>
</gene>
<evidence type="ECO:0000313" key="2">
    <source>
        <dbReference type="Proteomes" id="UP001597362"/>
    </source>
</evidence>
<name>A0ABW4YMH8_9BACL</name>
<organism evidence="1 2">
    <name type="scientific">Paenibacillus yanchengensis</name>
    <dbReference type="NCBI Taxonomy" id="2035833"/>
    <lineage>
        <taxon>Bacteria</taxon>
        <taxon>Bacillati</taxon>
        <taxon>Bacillota</taxon>
        <taxon>Bacilli</taxon>
        <taxon>Bacillales</taxon>
        <taxon>Paenibacillaceae</taxon>
        <taxon>Paenibacillus</taxon>
    </lineage>
</organism>
<protein>
    <submittedName>
        <fullName evidence="1">Uncharacterized protein</fullName>
    </submittedName>
</protein>
<evidence type="ECO:0000313" key="1">
    <source>
        <dbReference type="EMBL" id="MFD2116729.1"/>
    </source>
</evidence>
<accession>A0ABW4YMH8</accession>
<reference evidence="2" key="1">
    <citation type="journal article" date="2019" name="Int. J. Syst. Evol. Microbiol.">
        <title>The Global Catalogue of Microorganisms (GCM) 10K type strain sequencing project: providing services to taxonomists for standard genome sequencing and annotation.</title>
        <authorList>
            <consortium name="The Broad Institute Genomics Platform"/>
            <consortium name="The Broad Institute Genome Sequencing Center for Infectious Disease"/>
            <person name="Wu L."/>
            <person name="Ma J."/>
        </authorList>
    </citation>
    <scope>NUCLEOTIDE SEQUENCE [LARGE SCALE GENOMIC DNA]</scope>
    <source>
        <strain evidence="2">GH52</strain>
    </source>
</reference>
<keyword evidence="2" id="KW-1185">Reference proteome</keyword>
<comment type="caution">
    <text evidence="1">The sequence shown here is derived from an EMBL/GenBank/DDBJ whole genome shotgun (WGS) entry which is preliminary data.</text>
</comment>